<keyword evidence="2" id="KW-1185">Reference proteome</keyword>
<dbReference type="AlphaFoldDB" id="S8AY14"/>
<dbReference type="Proteomes" id="UP000019376">
    <property type="component" value="Unassembled WGS sequence"/>
</dbReference>
<sequence>MSYPMIKKIPANVAGGVSLSKENPAAADRIRSSCLREGLLWELNSACISTVMMAVFSIKEMLENQS</sequence>
<evidence type="ECO:0000313" key="2">
    <source>
        <dbReference type="Proteomes" id="UP000019376"/>
    </source>
</evidence>
<accession>S8AY14</accession>
<protein>
    <submittedName>
        <fullName evidence="1">Uncharacterized protein</fullName>
    </submittedName>
</protein>
<organism evidence="1 2">
    <name type="scientific">Penicillium oxalicum (strain 114-2 / CGMCC 5302)</name>
    <name type="common">Penicillium decumbens</name>
    <dbReference type="NCBI Taxonomy" id="933388"/>
    <lineage>
        <taxon>Eukaryota</taxon>
        <taxon>Fungi</taxon>
        <taxon>Dikarya</taxon>
        <taxon>Ascomycota</taxon>
        <taxon>Pezizomycotina</taxon>
        <taxon>Eurotiomycetes</taxon>
        <taxon>Eurotiomycetidae</taxon>
        <taxon>Eurotiales</taxon>
        <taxon>Aspergillaceae</taxon>
        <taxon>Penicillium</taxon>
    </lineage>
</organism>
<proteinExistence type="predicted"/>
<name>S8AY14_PENO1</name>
<gene>
    <name evidence="1" type="ORF">PDE_06208</name>
</gene>
<reference evidence="1 2" key="1">
    <citation type="journal article" date="2013" name="PLoS ONE">
        <title>Genomic and secretomic analyses reveal unique features of the lignocellulolytic enzyme system of Penicillium decumbens.</title>
        <authorList>
            <person name="Liu G."/>
            <person name="Zhang L."/>
            <person name="Wei X."/>
            <person name="Zou G."/>
            <person name="Qin Y."/>
            <person name="Ma L."/>
            <person name="Li J."/>
            <person name="Zheng H."/>
            <person name="Wang S."/>
            <person name="Wang C."/>
            <person name="Xun L."/>
            <person name="Zhao G.-P."/>
            <person name="Zhou Z."/>
            <person name="Qu Y."/>
        </authorList>
    </citation>
    <scope>NUCLEOTIDE SEQUENCE [LARGE SCALE GENOMIC DNA]</scope>
    <source>
        <strain evidence="2">114-2 / CGMCC 5302</strain>
    </source>
</reference>
<evidence type="ECO:0000313" key="1">
    <source>
        <dbReference type="EMBL" id="EPS31253.1"/>
    </source>
</evidence>
<dbReference type="EMBL" id="KB644413">
    <property type="protein sequence ID" value="EPS31253.1"/>
    <property type="molecule type" value="Genomic_DNA"/>
</dbReference>
<dbReference type="HOGENOM" id="CLU_2831971_0_0_1"/>